<dbReference type="InterPro" id="IPR015422">
    <property type="entry name" value="PyrdxlP-dep_Trfase_small"/>
</dbReference>
<comment type="caution">
    <text evidence="8">The sequence shown here is derived from an EMBL/GenBank/DDBJ whole genome shotgun (WGS) entry which is preliminary data.</text>
</comment>
<dbReference type="SUPFAM" id="SSF53383">
    <property type="entry name" value="PLP-dependent transferases"/>
    <property type="match status" value="1"/>
</dbReference>
<dbReference type="GO" id="GO:0030170">
    <property type="term" value="F:pyridoxal phosphate binding"/>
    <property type="evidence" value="ECO:0007669"/>
    <property type="project" value="InterPro"/>
</dbReference>
<evidence type="ECO:0000256" key="5">
    <source>
        <dbReference type="ARBA" id="ARBA00037974"/>
    </source>
</evidence>
<reference evidence="8 9" key="1">
    <citation type="submission" date="2020-02" db="EMBL/GenBank/DDBJ databases">
        <title>Bacillus aquiflavi sp. nov., isolated from yellow water of strong flavor Chinese baijiu in Yibin region of China.</title>
        <authorList>
            <person name="Xie J."/>
        </authorList>
    </citation>
    <scope>NUCLEOTIDE SEQUENCE [LARGE SCALE GENOMIC DNA]</scope>
    <source>
        <strain evidence="8 9">3H-10</strain>
    </source>
</reference>
<evidence type="ECO:0000256" key="2">
    <source>
        <dbReference type="ARBA" id="ARBA00012224"/>
    </source>
</evidence>
<protein>
    <recommendedName>
        <fullName evidence="2">cysteine-S-conjugate beta-lyase</fullName>
        <ecNumber evidence="2">4.4.1.13</ecNumber>
    </recommendedName>
</protein>
<dbReference type="Gene3D" id="3.90.1150.10">
    <property type="entry name" value="Aspartate Aminotransferase, domain 1"/>
    <property type="match status" value="1"/>
</dbReference>
<name>A0A6B3VVW6_9BACI</name>
<keyword evidence="9" id="KW-1185">Reference proteome</keyword>
<dbReference type="CDD" id="cd00609">
    <property type="entry name" value="AAT_like"/>
    <property type="match status" value="1"/>
</dbReference>
<dbReference type="GO" id="GO:0008483">
    <property type="term" value="F:transaminase activity"/>
    <property type="evidence" value="ECO:0007669"/>
    <property type="project" value="UniProtKB-KW"/>
</dbReference>
<evidence type="ECO:0000256" key="4">
    <source>
        <dbReference type="ARBA" id="ARBA00023239"/>
    </source>
</evidence>
<dbReference type="AlphaFoldDB" id="A0A6B3VVW6"/>
<dbReference type="PANTHER" id="PTHR43525:SF1">
    <property type="entry name" value="PROTEIN MALY"/>
    <property type="match status" value="1"/>
</dbReference>
<evidence type="ECO:0000313" key="8">
    <source>
        <dbReference type="EMBL" id="NEY80417.1"/>
    </source>
</evidence>
<dbReference type="InterPro" id="IPR051798">
    <property type="entry name" value="Class-II_PLP-Dep_Aminotrans"/>
</dbReference>
<dbReference type="InterPro" id="IPR015421">
    <property type="entry name" value="PyrdxlP-dep_Trfase_major"/>
</dbReference>
<keyword evidence="3" id="KW-0663">Pyridoxal phosphate</keyword>
<evidence type="ECO:0000259" key="6">
    <source>
        <dbReference type="Pfam" id="PF00155"/>
    </source>
</evidence>
<sequence>MTRNIFDENVDRFGTNSFKWEMTKELFGEDDLLPMWVADMDFRAPAAVTEAFQKRLDHGVYGYTFASDETYRVMQQWMQKRHQWPIEKSWITLSPSVVSAMSTVIRAYTKPGDKVMLQSPVYAPFFEMIEKNDRVVVNSPLRLNMKGQYEIDFECFENRLKEGVKLFLLCSPHNPGGRVWTKEELLKIGELCLRYNCLIFADEIHSDLVLEPFKHIPIASLEGLEKIVITCISPSKTFNLAGLNVSSVIIQEETLRNQFNEVQRKQGFFSVGTFGLIGVEAAYRHGEAWLEELLKYIKENVNITKKYIEENLPNVKLIEPQGTYLLWFDCRNLGLSDIELKNRLLNKGKLALEPGAKYGPGGEGFVRMNIACPREILKEGLKRFKKALQTN</sequence>
<evidence type="ECO:0000313" key="7">
    <source>
        <dbReference type="EMBL" id="MBA4536043.1"/>
    </source>
</evidence>
<dbReference type="GO" id="GO:0047804">
    <property type="term" value="F:cysteine-S-conjugate beta-lyase activity"/>
    <property type="evidence" value="ECO:0007669"/>
    <property type="project" value="UniProtKB-EC"/>
</dbReference>
<organism evidence="8 9">
    <name type="scientific">Bacillus aquiflavi</name>
    <dbReference type="NCBI Taxonomy" id="2672567"/>
    <lineage>
        <taxon>Bacteria</taxon>
        <taxon>Bacillati</taxon>
        <taxon>Bacillota</taxon>
        <taxon>Bacilli</taxon>
        <taxon>Bacillales</taxon>
        <taxon>Bacillaceae</taxon>
        <taxon>Bacillus</taxon>
    </lineage>
</organism>
<keyword evidence="8" id="KW-0808">Transferase</keyword>
<evidence type="ECO:0000256" key="1">
    <source>
        <dbReference type="ARBA" id="ARBA00001933"/>
    </source>
</evidence>
<evidence type="ECO:0000313" key="9">
    <source>
        <dbReference type="Proteomes" id="UP000472971"/>
    </source>
</evidence>
<feature type="domain" description="Aminotransferase class I/classII large" evidence="6">
    <location>
        <begin position="45"/>
        <end position="383"/>
    </location>
</feature>
<dbReference type="RefSeq" id="WP_163239783.1">
    <property type="nucleotide sequence ID" value="NZ_CP082780.1"/>
</dbReference>
<keyword evidence="4" id="KW-0456">Lyase</keyword>
<dbReference type="EC" id="4.4.1.13" evidence="2"/>
<dbReference type="InterPro" id="IPR027619">
    <property type="entry name" value="C-S_lyase_PatB-like"/>
</dbReference>
<dbReference type="Proteomes" id="UP000472971">
    <property type="component" value="Unassembled WGS sequence"/>
</dbReference>
<dbReference type="Gene3D" id="3.40.640.10">
    <property type="entry name" value="Type I PLP-dependent aspartate aminotransferase-like (Major domain)"/>
    <property type="match status" value="1"/>
</dbReference>
<dbReference type="InterPro" id="IPR004839">
    <property type="entry name" value="Aminotransferase_I/II_large"/>
</dbReference>
<comment type="similarity">
    <text evidence="5">Belongs to the class-II pyridoxal-phosphate-dependent aminotransferase family. MalY/PatB cystathionine beta-lyase subfamily.</text>
</comment>
<evidence type="ECO:0000256" key="3">
    <source>
        <dbReference type="ARBA" id="ARBA00022898"/>
    </source>
</evidence>
<dbReference type="Pfam" id="PF00155">
    <property type="entry name" value="Aminotran_1_2"/>
    <property type="match status" value="1"/>
</dbReference>
<reference evidence="7 10" key="2">
    <citation type="submission" date="2020-07" db="EMBL/GenBank/DDBJ databases">
        <authorList>
            <person name="Feng H."/>
        </authorList>
    </citation>
    <scope>NUCLEOTIDE SEQUENCE [LARGE SCALE GENOMIC DNA]</scope>
    <source>
        <strain evidence="7">S-12</strain>
        <strain evidence="10">s-12</strain>
    </source>
</reference>
<dbReference type="PANTHER" id="PTHR43525">
    <property type="entry name" value="PROTEIN MALY"/>
    <property type="match status" value="1"/>
</dbReference>
<proteinExistence type="inferred from homology"/>
<accession>A0A6B3VVW6</accession>
<dbReference type="NCBIfam" id="TIGR04350">
    <property type="entry name" value="C_S_lyase_PatB"/>
    <property type="match status" value="1"/>
</dbReference>
<dbReference type="InterPro" id="IPR015424">
    <property type="entry name" value="PyrdxlP-dep_Trfase"/>
</dbReference>
<gene>
    <name evidence="8" type="ORF">G4D64_02520</name>
    <name evidence="7" type="ORF">H1Z61_02525</name>
</gene>
<dbReference type="EMBL" id="JAAIWN010000003">
    <property type="protein sequence ID" value="NEY80417.1"/>
    <property type="molecule type" value="Genomic_DNA"/>
</dbReference>
<comment type="cofactor">
    <cofactor evidence="1">
        <name>pyridoxal 5'-phosphate</name>
        <dbReference type="ChEBI" id="CHEBI:597326"/>
    </cofactor>
</comment>
<dbReference type="Proteomes" id="UP000570010">
    <property type="component" value="Unassembled WGS sequence"/>
</dbReference>
<dbReference type="EMBL" id="JACEIO010000003">
    <property type="protein sequence ID" value="MBA4536043.1"/>
    <property type="molecule type" value="Genomic_DNA"/>
</dbReference>
<evidence type="ECO:0000313" key="10">
    <source>
        <dbReference type="Proteomes" id="UP000570010"/>
    </source>
</evidence>
<keyword evidence="8" id="KW-0032">Aminotransferase</keyword>